<reference evidence="1" key="1">
    <citation type="submission" date="2018-02" db="EMBL/GenBank/DDBJ databases">
        <title>Rhizophora mucronata_Transcriptome.</title>
        <authorList>
            <person name="Meera S.P."/>
            <person name="Sreeshan A."/>
            <person name="Augustine A."/>
        </authorList>
    </citation>
    <scope>NUCLEOTIDE SEQUENCE</scope>
    <source>
        <tissue evidence="1">Leaf</tissue>
    </source>
</reference>
<evidence type="ECO:0000313" key="1">
    <source>
        <dbReference type="EMBL" id="MBX45572.1"/>
    </source>
</evidence>
<accession>A0A2P2NSS7</accession>
<organism evidence="1">
    <name type="scientific">Rhizophora mucronata</name>
    <name type="common">Asiatic mangrove</name>
    <dbReference type="NCBI Taxonomy" id="61149"/>
    <lineage>
        <taxon>Eukaryota</taxon>
        <taxon>Viridiplantae</taxon>
        <taxon>Streptophyta</taxon>
        <taxon>Embryophyta</taxon>
        <taxon>Tracheophyta</taxon>
        <taxon>Spermatophyta</taxon>
        <taxon>Magnoliopsida</taxon>
        <taxon>eudicotyledons</taxon>
        <taxon>Gunneridae</taxon>
        <taxon>Pentapetalae</taxon>
        <taxon>rosids</taxon>
        <taxon>fabids</taxon>
        <taxon>Malpighiales</taxon>
        <taxon>Rhizophoraceae</taxon>
        <taxon>Rhizophora</taxon>
    </lineage>
</organism>
<dbReference type="EMBL" id="GGEC01065088">
    <property type="protein sequence ID" value="MBX45572.1"/>
    <property type="molecule type" value="Transcribed_RNA"/>
</dbReference>
<protein>
    <submittedName>
        <fullName evidence="1">Uncharacterized protein</fullName>
    </submittedName>
</protein>
<sequence>MWTSTFWVWIQFKDSRSWGWALAQVFILTPFFESIPLVRSLGPLEGPGAKAHKERLVISRRRVYFRVKFRLEFNWEIHGANRSWHCLNLGLFGFGLLLRNF</sequence>
<proteinExistence type="predicted"/>
<dbReference type="AlphaFoldDB" id="A0A2P2NSS7"/>
<name>A0A2P2NSS7_RHIMU</name>